<accession>A0AA39ML66</accession>
<proteinExistence type="predicted"/>
<keyword evidence="2" id="KW-1185">Reference proteome</keyword>
<gene>
    <name evidence="1" type="ORF">EV420DRAFT_1586755</name>
</gene>
<dbReference type="Proteomes" id="UP001175211">
    <property type="component" value="Unassembled WGS sequence"/>
</dbReference>
<comment type="caution">
    <text evidence="1">The sequence shown here is derived from an EMBL/GenBank/DDBJ whole genome shotgun (WGS) entry which is preliminary data.</text>
</comment>
<organism evidence="1 2">
    <name type="scientific">Armillaria tabescens</name>
    <name type="common">Ringless honey mushroom</name>
    <name type="synonym">Agaricus tabescens</name>
    <dbReference type="NCBI Taxonomy" id="1929756"/>
    <lineage>
        <taxon>Eukaryota</taxon>
        <taxon>Fungi</taxon>
        <taxon>Dikarya</taxon>
        <taxon>Basidiomycota</taxon>
        <taxon>Agaricomycotina</taxon>
        <taxon>Agaricomycetes</taxon>
        <taxon>Agaricomycetidae</taxon>
        <taxon>Agaricales</taxon>
        <taxon>Marasmiineae</taxon>
        <taxon>Physalacriaceae</taxon>
        <taxon>Desarmillaria</taxon>
    </lineage>
</organism>
<protein>
    <submittedName>
        <fullName evidence="1">Uncharacterized protein</fullName>
    </submittedName>
</protein>
<evidence type="ECO:0000313" key="2">
    <source>
        <dbReference type="Proteomes" id="UP001175211"/>
    </source>
</evidence>
<dbReference type="AlphaFoldDB" id="A0AA39ML66"/>
<dbReference type="EMBL" id="JAUEPS010000102">
    <property type="protein sequence ID" value="KAK0437973.1"/>
    <property type="molecule type" value="Genomic_DNA"/>
</dbReference>
<reference evidence="1" key="1">
    <citation type="submission" date="2023-06" db="EMBL/GenBank/DDBJ databases">
        <authorList>
            <consortium name="Lawrence Berkeley National Laboratory"/>
            <person name="Ahrendt S."/>
            <person name="Sahu N."/>
            <person name="Indic B."/>
            <person name="Wong-Bajracharya J."/>
            <person name="Merenyi Z."/>
            <person name="Ke H.-M."/>
            <person name="Monk M."/>
            <person name="Kocsube S."/>
            <person name="Drula E."/>
            <person name="Lipzen A."/>
            <person name="Balint B."/>
            <person name="Henrissat B."/>
            <person name="Andreopoulos B."/>
            <person name="Martin F.M."/>
            <person name="Harder C.B."/>
            <person name="Rigling D."/>
            <person name="Ford K.L."/>
            <person name="Foster G.D."/>
            <person name="Pangilinan J."/>
            <person name="Papanicolaou A."/>
            <person name="Barry K."/>
            <person name="LaButti K."/>
            <person name="Viragh M."/>
            <person name="Koriabine M."/>
            <person name="Yan M."/>
            <person name="Riley R."/>
            <person name="Champramary S."/>
            <person name="Plett K.L."/>
            <person name="Tsai I.J."/>
            <person name="Slot J."/>
            <person name="Sipos G."/>
            <person name="Plett J."/>
            <person name="Nagy L.G."/>
            <person name="Grigoriev I.V."/>
        </authorList>
    </citation>
    <scope>NUCLEOTIDE SEQUENCE</scope>
    <source>
        <strain evidence="1">CCBAS 213</strain>
    </source>
</reference>
<dbReference type="GeneID" id="85358363"/>
<dbReference type="RefSeq" id="XP_060322794.1">
    <property type="nucleotide sequence ID" value="XM_060474815.1"/>
</dbReference>
<sequence length="293" mass="34076">MKTCPLINTLWKDVFTHIASRDIFIPTNEYLFYLSSIIRNNDSLIYRHYLPHSTHTITCRVDLIDAMEDAAQEPYTTLSNLPNFIGFRKCFPNITHISLEIGYRVRRGFFSRIMSQHQIVRTRISIALDQATKQLSALPVDWEIAAYDPAPDFIHGEFADPNWRMFLRDAICAMAPAALRKCVAVIPVEDILSRSTYLNCIRRFSGHDVYTETKGDVRSINYRFGKAVRRPSGKTISFFCLPKNLIVTEVYGRSLQEVYEDMKYMLEDDTTRERSYWDSLVSISMKRQSQRNN</sequence>
<evidence type="ECO:0000313" key="1">
    <source>
        <dbReference type="EMBL" id="KAK0437973.1"/>
    </source>
</evidence>
<name>A0AA39ML66_ARMTA</name>